<comment type="caution">
    <text evidence="2">The sequence shown here is derived from an EMBL/GenBank/DDBJ whole genome shotgun (WGS) entry which is preliminary data.</text>
</comment>
<keyword evidence="1" id="KW-0812">Transmembrane</keyword>
<accession>A0AA94LL39</accession>
<evidence type="ECO:0000313" key="2">
    <source>
        <dbReference type="EMBL" id="SNS00560.1"/>
    </source>
</evidence>
<feature type="transmembrane region" description="Helical" evidence="1">
    <location>
        <begin position="12"/>
        <end position="31"/>
    </location>
</feature>
<name>A0AA94LL39_9BACT</name>
<evidence type="ECO:0000313" key="3">
    <source>
        <dbReference type="Proteomes" id="UP000198427"/>
    </source>
</evidence>
<keyword evidence="1" id="KW-1133">Transmembrane helix</keyword>
<dbReference type="EMBL" id="FZNZ01000027">
    <property type="protein sequence ID" value="SNS00560.1"/>
    <property type="molecule type" value="Genomic_DNA"/>
</dbReference>
<evidence type="ECO:0000256" key="1">
    <source>
        <dbReference type="SAM" id="Phobius"/>
    </source>
</evidence>
<keyword evidence="3" id="KW-1185">Reference proteome</keyword>
<keyword evidence="1" id="KW-0472">Membrane</keyword>
<dbReference type="AlphaFoldDB" id="A0AA94LL39"/>
<sequence length="35" mass="3952">MNLKLYLYNRGYSLSLIRAIFTACVGMSLCIPTKP</sequence>
<organism evidence="2 3">
    <name type="scientific">Prevotella jejuni</name>
    <dbReference type="NCBI Taxonomy" id="1177574"/>
    <lineage>
        <taxon>Bacteria</taxon>
        <taxon>Pseudomonadati</taxon>
        <taxon>Bacteroidota</taxon>
        <taxon>Bacteroidia</taxon>
        <taxon>Bacteroidales</taxon>
        <taxon>Prevotellaceae</taxon>
        <taxon>Prevotella</taxon>
    </lineage>
</organism>
<reference evidence="2 3" key="1">
    <citation type="submission" date="2017-06" db="EMBL/GenBank/DDBJ databases">
        <authorList>
            <person name="Varghese N."/>
            <person name="Submissions S."/>
        </authorList>
    </citation>
    <scope>NUCLEOTIDE SEQUENCE [LARGE SCALE GENOMIC DNA]</scope>
    <source>
        <strain evidence="2 3">DSM 26989</strain>
    </source>
</reference>
<dbReference type="Proteomes" id="UP000198427">
    <property type="component" value="Unassembled WGS sequence"/>
</dbReference>
<gene>
    <name evidence="2" type="ORF">SAMN06265364_12730</name>
</gene>
<proteinExistence type="predicted"/>
<protein>
    <submittedName>
        <fullName evidence="2">Uncharacterized protein</fullName>
    </submittedName>
</protein>